<gene>
    <name evidence="2" type="ORF">VFPBJ_02923</name>
</gene>
<dbReference type="Proteomes" id="UP000078240">
    <property type="component" value="Unassembled WGS sequence"/>
</dbReference>
<evidence type="ECO:0000313" key="2">
    <source>
        <dbReference type="EMBL" id="OAQ84155.1"/>
    </source>
</evidence>
<feature type="compositionally biased region" description="Low complexity" evidence="1">
    <location>
        <begin position="139"/>
        <end position="149"/>
    </location>
</feature>
<evidence type="ECO:0000313" key="3">
    <source>
        <dbReference type="Proteomes" id="UP000078240"/>
    </source>
</evidence>
<comment type="caution">
    <text evidence="2">The sequence shown here is derived from an EMBL/GenBank/DDBJ whole genome shotgun (WGS) entry which is preliminary data.</text>
</comment>
<dbReference type="AlphaFoldDB" id="A0A179H1N7"/>
<feature type="region of interest" description="Disordered" evidence="1">
    <location>
        <begin position="138"/>
        <end position="174"/>
    </location>
</feature>
<dbReference type="EMBL" id="LSBH01000002">
    <property type="protein sequence ID" value="OAQ84155.1"/>
    <property type="molecule type" value="Genomic_DNA"/>
</dbReference>
<organism evidence="2 3">
    <name type="scientific">Purpureocillium lilacinum</name>
    <name type="common">Paecilomyces lilacinus</name>
    <dbReference type="NCBI Taxonomy" id="33203"/>
    <lineage>
        <taxon>Eukaryota</taxon>
        <taxon>Fungi</taxon>
        <taxon>Dikarya</taxon>
        <taxon>Ascomycota</taxon>
        <taxon>Pezizomycotina</taxon>
        <taxon>Sordariomycetes</taxon>
        <taxon>Hypocreomycetidae</taxon>
        <taxon>Hypocreales</taxon>
        <taxon>Ophiocordycipitaceae</taxon>
        <taxon>Purpureocillium</taxon>
    </lineage>
</organism>
<accession>A0A179H1N7</accession>
<protein>
    <submittedName>
        <fullName evidence="2">Uncharacterized protein</fullName>
    </submittedName>
</protein>
<reference evidence="2 3" key="1">
    <citation type="submission" date="2016-01" db="EMBL/GenBank/DDBJ databases">
        <title>Biosynthesis of antibiotic leucinostatins and their inhibition on Phytophthora in bio-control Purpureocillium lilacinum.</title>
        <authorList>
            <person name="Wang G."/>
            <person name="Liu Z."/>
            <person name="Lin R."/>
            <person name="Li E."/>
            <person name="Mao Z."/>
            <person name="Ling J."/>
            <person name="Yin W."/>
            <person name="Xie B."/>
        </authorList>
    </citation>
    <scope>NUCLEOTIDE SEQUENCE [LARGE SCALE GENOMIC DNA]</scope>
    <source>
        <strain evidence="2">PLBJ-1</strain>
    </source>
</reference>
<proteinExistence type="predicted"/>
<sequence length="409" mass="43915">MARHSFIHHITHMALVWKRGWMSPGLVTAHGQTRLLAWRSGCLHASTLHPQLVLPCSSSASCSADAPSPPPPPCIHARVGHPRNRTHATTAAGHASPIPNAQPNYLVTNTFPVPPPSLACSTYCTVLYCTAMRTKDEQLNPNPSRRLLPLPVPLPPSSSAASGQDKTPALPRLASHQEARKSWWPFLACAMPRTAGPPFIASRANTVLSQSVSQSCAAGPVPSLVPSPPSLAGHARNLDRSERARGTRHVQQPPVTIGKLTAVLYRWVVICLWQVPRHAFGLYTMHVGGASWTHLGPPHAAPKPQSPAAGPFCDCGPEPTAWGRFADALFPRSPLGPIETIIAGLRARLANGERGGMRLGKASYCLLPAHRLGLTMGSLEAAWLVIGHRPLGHGCLAPWLLLGWDSRHR</sequence>
<name>A0A179H1N7_PURLI</name>
<evidence type="ECO:0000256" key="1">
    <source>
        <dbReference type="SAM" id="MobiDB-lite"/>
    </source>
</evidence>